<dbReference type="InterPro" id="IPR020845">
    <property type="entry name" value="AMP-binding_CS"/>
</dbReference>
<dbReference type="InterPro" id="IPR042099">
    <property type="entry name" value="ANL_N_sf"/>
</dbReference>
<dbReference type="PANTHER" id="PTHR43813:SF1">
    <property type="entry name" value="ACYL-ACTIVATING ENZYME 16, CHLOROPLASTIC-RELATED"/>
    <property type="match status" value="1"/>
</dbReference>
<comment type="catalytic activity">
    <reaction evidence="2">
        <text>(E)-4-coumarate + ATP + CoA = (E)-4-coumaroyl-CoA + AMP + diphosphate</text>
        <dbReference type="Rhea" id="RHEA:19641"/>
        <dbReference type="ChEBI" id="CHEBI:12876"/>
        <dbReference type="ChEBI" id="CHEBI:30616"/>
        <dbReference type="ChEBI" id="CHEBI:33019"/>
        <dbReference type="ChEBI" id="CHEBI:57287"/>
        <dbReference type="ChEBI" id="CHEBI:85008"/>
        <dbReference type="ChEBI" id="CHEBI:456215"/>
        <dbReference type="EC" id="6.2.1.12"/>
    </reaction>
    <physiologicalReaction direction="left-to-right" evidence="2">
        <dbReference type="Rhea" id="RHEA:19642"/>
    </physiologicalReaction>
</comment>
<dbReference type="GO" id="GO:0106290">
    <property type="term" value="F:trans-cinnamate-CoA ligase activity"/>
    <property type="evidence" value="ECO:0007669"/>
    <property type="project" value="UniProtKB-ARBA"/>
</dbReference>
<feature type="domain" description="AMP-dependent synthetase/ligase" evidence="3">
    <location>
        <begin position="105"/>
        <end position="554"/>
    </location>
</feature>
<dbReference type="Gene3D" id="2.30.38.10">
    <property type="entry name" value="Luciferase, Domain 3"/>
    <property type="match status" value="1"/>
</dbReference>
<dbReference type="EC" id="6.2.1.12" evidence="1"/>
<dbReference type="InterPro" id="IPR000873">
    <property type="entry name" value="AMP-dep_synth/lig_dom"/>
</dbReference>
<keyword evidence="5" id="KW-1185">Reference proteome</keyword>
<dbReference type="GO" id="GO:0008922">
    <property type="term" value="F:long-chain fatty acid [acyl-carrier-protein] ligase activity"/>
    <property type="evidence" value="ECO:0007669"/>
    <property type="project" value="TreeGrafter"/>
</dbReference>
<comment type="caution">
    <text evidence="4">The sequence shown here is derived from an EMBL/GenBank/DDBJ whole genome shotgun (WGS) entry which is preliminary data.</text>
</comment>
<dbReference type="InterPro" id="IPR052987">
    <property type="entry name" value="Chloroplast_AMP-bd_Enzymes"/>
</dbReference>
<sequence>MQRSSSSVARPLSFGLGRQPAAAVGRLALPRRCGRVSSPEGRCPAGRLGVARMRPWQPLCSIQVEQRPQSERFSPLVESDQSSDAEVLASNDEWKAIPDIWKSGAEKYGDQLALVDLYHDPPSRFTYKQLEQEILNFSEGLRVIGVSREEKVALFADNSCRWLIADQGVMATGAIDVVRGTKSSDDELLQIYSHSDSVALIVDNPSFFNRLAETLIPRAEKIRFVVLLWGDKSNLKDLSLNVPIFTYDEVIALGRNSRDALRNSGNRGHRVPIKPDDVATLIYTSGTSSSPKGVMLTHRNLLHQMRSLWDFIPAEPGDRFLSMLPSWHVFERTAEYFMFTRGVEQVYTNVKNYKADLQQHKPDYLFAVPLIYETLYSAIQKQISTGSAAWKFVVCNAIKISTLYMEAKRVYEGKVLTDKKQHAFFLAVIIEWLWARTVAAVLSPLHALASKLLYTRFQSTFGVSKAGVCGGGSLPLHVDRFFEAIGVTLKNGYGLTETSSIAFRLPDCNVLGTVGHPIDQTEIKIVDSETGRALPDGSKGVINIRGPQVMKGYYKDPSKTKEAVDEDGWFNTGDLGWVAPNNPAGRSRRCSGMLVVEGRAKHTIVLSTGENVEPSELEEAAIRSSMIKQILVIGQDQRRIGALIVPNKEELALAGGRSSNARSAEMSTDQLMRLIRKEVATWTSGCSFQIGPILLLDEPFTTENGLMTPTMKVKREQVTARYRNQIAKLYQQETR</sequence>
<dbReference type="SUPFAM" id="SSF56801">
    <property type="entry name" value="Acetyl-CoA synthetase-like"/>
    <property type="match status" value="1"/>
</dbReference>
<evidence type="ECO:0000259" key="3">
    <source>
        <dbReference type="Pfam" id="PF00501"/>
    </source>
</evidence>
<reference evidence="4" key="1">
    <citation type="submission" date="2017-07" db="EMBL/GenBank/DDBJ databases">
        <title>Taro Niue Genome Assembly and Annotation.</title>
        <authorList>
            <person name="Atibalentja N."/>
            <person name="Keating K."/>
            <person name="Fields C.J."/>
        </authorList>
    </citation>
    <scope>NUCLEOTIDE SEQUENCE</scope>
    <source>
        <strain evidence="4">Niue_2</strain>
        <tissue evidence="4">Leaf</tissue>
    </source>
</reference>
<dbReference type="GO" id="GO:0009507">
    <property type="term" value="C:chloroplast"/>
    <property type="evidence" value="ECO:0007669"/>
    <property type="project" value="TreeGrafter"/>
</dbReference>
<dbReference type="PANTHER" id="PTHR43813">
    <property type="entry name" value="ACYL-ACTIVATING ENZYME 16, CHLOROPLASTIC-RELATED"/>
    <property type="match status" value="1"/>
</dbReference>
<dbReference type="EMBL" id="NMUH01006288">
    <property type="protein sequence ID" value="MQM14925.1"/>
    <property type="molecule type" value="Genomic_DNA"/>
</dbReference>
<dbReference type="AlphaFoldDB" id="A0A843X710"/>
<accession>A0A843X710</accession>
<dbReference type="Gene3D" id="3.40.50.980">
    <property type="match status" value="1"/>
</dbReference>
<organism evidence="4 5">
    <name type="scientific">Colocasia esculenta</name>
    <name type="common">Wild taro</name>
    <name type="synonym">Arum esculentum</name>
    <dbReference type="NCBI Taxonomy" id="4460"/>
    <lineage>
        <taxon>Eukaryota</taxon>
        <taxon>Viridiplantae</taxon>
        <taxon>Streptophyta</taxon>
        <taxon>Embryophyta</taxon>
        <taxon>Tracheophyta</taxon>
        <taxon>Spermatophyta</taxon>
        <taxon>Magnoliopsida</taxon>
        <taxon>Liliopsida</taxon>
        <taxon>Araceae</taxon>
        <taxon>Aroideae</taxon>
        <taxon>Colocasieae</taxon>
        <taxon>Colocasia</taxon>
    </lineage>
</organism>
<name>A0A843X710_COLES</name>
<dbReference type="GO" id="GO:0030497">
    <property type="term" value="P:fatty acid elongation"/>
    <property type="evidence" value="ECO:0007669"/>
    <property type="project" value="TreeGrafter"/>
</dbReference>
<gene>
    <name evidence="4" type="ORF">Taro_047860</name>
</gene>
<evidence type="ECO:0000313" key="5">
    <source>
        <dbReference type="Proteomes" id="UP000652761"/>
    </source>
</evidence>
<dbReference type="Pfam" id="PF00501">
    <property type="entry name" value="AMP-binding"/>
    <property type="match status" value="1"/>
</dbReference>
<evidence type="ECO:0000313" key="4">
    <source>
        <dbReference type="EMBL" id="MQM14925.1"/>
    </source>
</evidence>
<dbReference type="PROSITE" id="PS00455">
    <property type="entry name" value="AMP_BINDING"/>
    <property type="match status" value="1"/>
</dbReference>
<dbReference type="GO" id="GO:0009698">
    <property type="term" value="P:phenylpropanoid metabolic process"/>
    <property type="evidence" value="ECO:0007669"/>
    <property type="project" value="UniProtKB-ARBA"/>
</dbReference>
<dbReference type="SMR" id="A0A843X710"/>
<evidence type="ECO:0000256" key="2">
    <source>
        <dbReference type="ARBA" id="ARBA00034252"/>
    </source>
</evidence>
<dbReference type="Pfam" id="PF23562">
    <property type="entry name" value="AMP-binding_C_3"/>
    <property type="match status" value="1"/>
</dbReference>
<dbReference type="Proteomes" id="UP000652761">
    <property type="component" value="Unassembled WGS sequence"/>
</dbReference>
<evidence type="ECO:0000256" key="1">
    <source>
        <dbReference type="ARBA" id="ARBA00012959"/>
    </source>
</evidence>
<dbReference type="GO" id="GO:0016207">
    <property type="term" value="F:4-coumarate-CoA ligase activity"/>
    <property type="evidence" value="ECO:0007669"/>
    <property type="project" value="UniProtKB-EC"/>
</dbReference>
<dbReference type="OrthoDB" id="1700726at2759"/>
<proteinExistence type="predicted"/>
<dbReference type="Gene3D" id="3.40.50.12780">
    <property type="entry name" value="N-terminal domain of ligase-like"/>
    <property type="match status" value="1"/>
</dbReference>
<protein>
    <recommendedName>
        <fullName evidence="1">4-coumarate--CoA ligase</fullName>
        <ecNumber evidence="1">6.2.1.12</ecNumber>
    </recommendedName>
</protein>